<dbReference type="AlphaFoldDB" id="A0A163DNY9"/>
<dbReference type="Proteomes" id="UP000076625">
    <property type="component" value="Unassembled WGS sequence"/>
</dbReference>
<dbReference type="InterPro" id="IPR052370">
    <property type="entry name" value="Meta-cleavage_hydrolase"/>
</dbReference>
<dbReference type="InterPro" id="IPR000073">
    <property type="entry name" value="AB_hydrolase_1"/>
</dbReference>
<dbReference type="PROSITE" id="PS51257">
    <property type="entry name" value="PROKAR_LIPOPROTEIN"/>
    <property type="match status" value="1"/>
</dbReference>
<gene>
    <name evidence="3" type="ORF">AVW16_04655</name>
</gene>
<evidence type="ECO:0000259" key="2">
    <source>
        <dbReference type="Pfam" id="PF12697"/>
    </source>
</evidence>
<evidence type="ECO:0000313" key="4">
    <source>
        <dbReference type="Proteomes" id="UP000076625"/>
    </source>
</evidence>
<accession>A0A163DNY9</accession>
<dbReference type="PANTHER" id="PTHR43139:SF52">
    <property type="entry name" value="SI:DKEY-122A22.2"/>
    <property type="match status" value="1"/>
</dbReference>
<proteinExistence type="predicted"/>
<sequence length="316" mass="33675">MRALTKRCAALAVALGLLGGLAACSPASLHARWVASAARAEGFEARELALPEGRLVYHEAGRGEPLMLLHGFGGNGLVTWKGQATALTRQHRVLVPDLLWFGASHARRAPSLDAQADAIAELIESRDLAGVRLVGVSYGGLVAMEVGRRLPGRIAQLVIINAPGAGFGDAELAAMLARAGAPSAEALFVPAGARELERVMRVVFDRPRPASDFVLEDVRRHYFAGREAELTALMRELVASRGRYLARLDAAALPPIALIWSRKDKVFPLEVGERFAARYRAPLMVADEGGHNLPVEKPEATLKLIEAALAPAAGGE</sequence>
<keyword evidence="1" id="KW-0732">Signal</keyword>
<evidence type="ECO:0000256" key="1">
    <source>
        <dbReference type="SAM" id="SignalP"/>
    </source>
</evidence>
<dbReference type="Pfam" id="PF12697">
    <property type="entry name" value="Abhydrolase_6"/>
    <property type="match status" value="1"/>
</dbReference>
<dbReference type="InterPro" id="IPR029058">
    <property type="entry name" value="AB_hydrolase_fold"/>
</dbReference>
<dbReference type="OrthoDB" id="9780765at2"/>
<protein>
    <recommendedName>
        <fullName evidence="2">AB hydrolase-1 domain-containing protein</fullName>
    </recommendedName>
</protein>
<feature type="domain" description="AB hydrolase-1" evidence="2">
    <location>
        <begin position="68"/>
        <end position="302"/>
    </location>
</feature>
<evidence type="ECO:0000313" key="3">
    <source>
        <dbReference type="EMBL" id="KZE35081.1"/>
    </source>
</evidence>
<dbReference type="SUPFAM" id="SSF53474">
    <property type="entry name" value="alpha/beta-Hydrolases"/>
    <property type="match status" value="1"/>
</dbReference>
<dbReference type="Gene3D" id="3.40.50.1820">
    <property type="entry name" value="alpha/beta hydrolase"/>
    <property type="match status" value="1"/>
</dbReference>
<dbReference type="STRING" id="1452487.AVW16_04655"/>
<organism evidence="3 4">
    <name type="scientific">Crenobacter luteus</name>
    <dbReference type="NCBI Taxonomy" id="1452487"/>
    <lineage>
        <taxon>Bacteria</taxon>
        <taxon>Pseudomonadati</taxon>
        <taxon>Pseudomonadota</taxon>
        <taxon>Betaproteobacteria</taxon>
        <taxon>Neisseriales</taxon>
        <taxon>Neisseriaceae</taxon>
        <taxon>Crenobacter</taxon>
    </lineage>
</organism>
<dbReference type="PRINTS" id="PR00111">
    <property type="entry name" value="ABHYDROLASE"/>
</dbReference>
<dbReference type="EMBL" id="LQQU01000003">
    <property type="protein sequence ID" value="KZE35081.1"/>
    <property type="molecule type" value="Genomic_DNA"/>
</dbReference>
<keyword evidence="4" id="KW-1185">Reference proteome</keyword>
<comment type="caution">
    <text evidence="3">The sequence shown here is derived from an EMBL/GenBank/DDBJ whole genome shotgun (WGS) entry which is preliminary data.</text>
</comment>
<dbReference type="RefSeq" id="WP_066609502.1">
    <property type="nucleotide sequence ID" value="NZ_LQQU01000003.1"/>
</dbReference>
<dbReference type="PANTHER" id="PTHR43139">
    <property type="entry name" value="SI:DKEY-122A22.2"/>
    <property type="match status" value="1"/>
</dbReference>
<name>A0A163DNY9_9NEIS</name>
<feature type="chain" id="PRO_5007842416" description="AB hydrolase-1 domain-containing protein" evidence="1">
    <location>
        <begin position="23"/>
        <end position="316"/>
    </location>
</feature>
<reference evidence="4" key="1">
    <citation type="submission" date="2016-01" db="EMBL/GenBank/DDBJ databases">
        <title>Draft genome of Chromobacterium sp. F49.</title>
        <authorList>
            <person name="Hong K.W."/>
        </authorList>
    </citation>
    <scope>NUCLEOTIDE SEQUENCE [LARGE SCALE GENOMIC DNA]</scope>
    <source>
        <strain evidence="4">CN10</strain>
    </source>
</reference>
<feature type="signal peptide" evidence="1">
    <location>
        <begin position="1"/>
        <end position="22"/>
    </location>
</feature>